<gene>
    <name evidence="2" type="ORF">chiPu_0027893</name>
</gene>
<dbReference type="EMBL" id="BEZZ01116973">
    <property type="protein sequence ID" value="GCC43797.1"/>
    <property type="molecule type" value="Genomic_DNA"/>
</dbReference>
<sequence>MGDPCQPGVKAHPLHLVRTGQEEIDNAVGHHAVWKALQDVVVAHAGVQAVALLSSLLHADLVTESGGKPRFLSHRSSNLQQNTRAGR</sequence>
<feature type="region of interest" description="Disordered" evidence="1">
    <location>
        <begin position="67"/>
        <end position="87"/>
    </location>
</feature>
<protein>
    <submittedName>
        <fullName evidence="2">Uncharacterized protein</fullName>
    </submittedName>
</protein>
<dbReference type="Proteomes" id="UP000287033">
    <property type="component" value="Unassembled WGS sequence"/>
</dbReference>
<organism evidence="2 3">
    <name type="scientific">Chiloscyllium punctatum</name>
    <name type="common">Brownbanded bambooshark</name>
    <name type="synonym">Hemiscyllium punctatum</name>
    <dbReference type="NCBI Taxonomy" id="137246"/>
    <lineage>
        <taxon>Eukaryota</taxon>
        <taxon>Metazoa</taxon>
        <taxon>Chordata</taxon>
        <taxon>Craniata</taxon>
        <taxon>Vertebrata</taxon>
        <taxon>Chondrichthyes</taxon>
        <taxon>Elasmobranchii</taxon>
        <taxon>Galeomorphii</taxon>
        <taxon>Galeoidea</taxon>
        <taxon>Orectolobiformes</taxon>
        <taxon>Hemiscylliidae</taxon>
        <taxon>Chiloscyllium</taxon>
    </lineage>
</organism>
<evidence type="ECO:0000256" key="1">
    <source>
        <dbReference type="SAM" id="MobiDB-lite"/>
    </source>
</evidence>
<dbReference type="AlphaFoldDB" id="A0A401TMB4"/>
<feature type="compositionally biased region" description="Polar residues" evidence="1">
    <location>
        <begin position="74"/>
        <end position="87"/>
    </location>
</feature>
<name>A0A401TMB4_CHIPU</name>
<evidence type="ECO:0000313" key="3">
    <source>
        <dbReference type="Proteomes" id="UP000287033"/>
    </source>
</evidence>
<keyword evidence="3" id="KW-1185">Reference proteome</keyword>
<proteinExistence type="predicted"/>
<comment type="caution">
    <text evidence="2">The sequence shown here is derived from an EMBL/GenBank/DDBJ whole genome shotgun (WGS) entry which is preliminary data.</text>
</comment>
<accession>A0A401TMB4</accession>
<evidence type="ECO:0000313" key="2">
    <source>
        <dbReference type="EMBL" id="GCC43797.1"/>
    </source>
</evidence>
<reference evidence="2 3" key="1">
    <citation type="journal article" date="2018" name="Nat. Ecol. Evol.">
        <title>Shark genomes provide insights into elasmobranch evolution and the origin of vertebrates.</title>
        <authorList>
            <person name="Hara Y"/>
            <person name="Yamaguchi K"/>
            <person name="Onimaru K"/>
            <person name="Kadota M"/>
            <person name="Koyanagi M"/>
            <person name="Keeley SD"/>
            <person name="Tatsumi K"/>
            <person name="Tanaka K"/>
            <person name="Motone F"/>
            <person name="Kageyama Y"/>
            <person name="Nozu R"/>
            <person name="Adachi N"/>
            <person name="Nishimura O"/>
            <person name="Nakagawa R"/>
            <person name="Tanegashima C"/>
            <person name="Kiyatake I"/>
            <person name="Matsumoto R"/>
            <person name="Murakumo K"/>
            <person name="Nishida K"/>
            <person name="Terakita A"/>
            <person name="Kuratani S"/>
            <person name="Sato K"/>
            <person name="Hyodo S Kuraku.S."/>
        </authorList>
    </citation>
    <scope>NUCLEOTIDE SEQUENCE [LARGE SCALE GENOMIC DNA]</scope>
</reference>